<gene>
    <name evidence="3" type="ORF">PGO_082290</name>
</gene>
<dbReference type="Proteomes" id="UP000195521">
    <property type="component" value="Unassembled WGS sequence"/>
</dbReference>
<sequence>MHDYFIRTKFNLLNNGIFNSIYRNCSNYKKDERRNGMDLGTSPNSFSNSTHTTSHGKRELNEQLIYSYYNNFANEKSASIKSENSDLNAIYDREGSRNQSNNHSCNYNSSNYNHSNYSNHNSRDIHNNLEIHNNRDIPNNHDSHTKQEHKMHDLHRNGCLKHFFPKYEKYGHKGEEILCVKNTNEVIKEEGFLYEEFKKLKNDVLALQIMNVNLQKQVLANHSIMGPSKVVPQHIIINNKTEVASNAISQIQDNKKKNNGFFYLLLKKLLSSRFAQMFFVSSFFISIYLFNKHWQRALKVSQLEKRINSNIILKSVRMLEETFGIRKFSYM</sequence>
<protein>
    <submittedName>
        <fullName evidence="3">Microneme associated antigen</fullName>
    </submittedName>
</protein>
<proteinExistence type="predicted"/>
<name>A0A1Y1JJM4_PLAGO</name>
<dbReference type="GeneID" id="39747378"/>
<reference evidence="4" key="1">
    <citation type="submission" date="2017-04" db="EMBL/GenBank/DDBJ databases">
        <title>Plasmodium gonderi genome.</title>
        <authorList>
            <person name="Arisue N."/>
            <person name="Honma H."/>
            <person name="Kawai S."/>
            <person name="Tougan T."/>
            <person name="Tanabe K."/>
            <person name="Horii T."/>
        </authorList>
    </citation>
    <scope>NUCLEOTIDE SEQUENCE [LARGE SCALE GENOMIC DNA]</scope>
    <source>
        <strain evidence="4">ATCC 30045</strain>
    </source>
</reference>
<keyword evidence="2" id="KW-1133">Transmembrane helix</keyword>
<organism evidence="3 4">
    <name type="scientific">Plasmodium gonderi</name>
    <dbReference type="NCBI Taxonomy" id="77519"/>
    <lineage>
        <taxon>Eukaryota</taxon>
        <taxon>Sar</taxon>
        <taxon>Alveolata</taxon>
        <taxon>Apicomplexa</taxon>
        <taxon>Aconoidasida</taxon>
        <taxon>Haemosporida</taxon>
        <taxon>Plasmodiidae</taxon>
        <taxon>Plasmodium</taxon>
        <taxon>Plasmodium (Plasmodium)</taxon>
    </lineage>
</organism>
<keyword evidence="2" id="KW-0472">Membrane</keyword>
<feature type="region of interest" description="Disordered" evidence="1">
    <location>
        <begin position="33"/>
        <end position="56"/>
    </location>
</feature>
<feature type="compositionally biased region" description="Low complexity" evidence="1">
    <location>
        <begin position="41"/>
        <end position="53"/>
    </location>
</feature>
<evidence type="ECO:0000313" key="3">
    <source>
        <dbReference type="EMBL" id="GAW80663.1"/>
    </source>
</evidence>
<dbReference type="EMBL" id="BDQF01000009">
    <property type="protein sequence ID" value="GAW80663.1"/>
    <property type="molecule type" value="Genomic_DNA"/>
</dbReference>
<feature type="transmembrane region" description="Helical" evidence="2">
    <location>
        <begin position="274"/>
        <end position="291"/>
    </location>
</feature>
<comment type="caution">
    <text evidence="3">The sequence shown here is derived from an EMBL/GenBank/DDBJ whole genome shotgun (WGS) entry which is preliminary data.</text>
</comment>
<accession>A0A1Y1JJM4</accession>
<evidence type="ECO:0000256" key="1">
    <source>
        <dbReference type="SAM" id="MobiDB-lite"/>
    </source>
</evidence>
<keyword evidence="4" id="KW-1185">Reference proteome</keyword>
<dbReference type="AlphaFoldDB" id="A0A1Y1JJM4"/>
<keyword evidence="2" id="KW-0812">Transmembrane</keyword>
<evidence type="ECO:0000256" key="2">
    <source>
        <dbReference type="SAM" id="Phobius"/>
    </source>
</evidence>
<dbReference type="OrthoDB" id="372164at2759"/>
<dbReference type="RefSeq" id="XP_028543252.1">
    <property type="nucleotide sequence ID" value="XM_028687451.1"/>
</dbReference>
<dbReference type="OMA" id="QLIYSYY"/>
<evidence type="ECO:0000313" key="4">
    <source>
        <dbReference type="Proteomes" id="UP000195521"/>
    </source>
</evidence>